<protein>
    <submittedName>
        <fullName evidence="2">Sel1 repeat family protein</fullName>
    </submittedName>
</protein>
<dbReference type="SUPFAM" id="SSF81901">
    <property type="entry name" value="HCP-like"/>
    <property type="match status" value="1"/>
</dbReference>
<name>A0A4Q6XA03_9GAMM</name>
<dbReference type="InterPro" id="IPR050767">
    <property type="entry name" value="Sel1_AlgK"/>
</dbReference>
<keyword evidence="3" id="KW-1185">Reference proteome</keyword>
<organism evidence="2 3">
    <name type="scientific">Acinetobacter halotolerans</name>
    <dbReference type="NCBI Taxonomy" id="1752076"/>
    <lineage>
        <taxon>Bacteria</taxon>
        <taxon>Pseudomonadati</taxon>
        <taxon>Pseudomonadota</taxon>
        <taxon>Gammaproteobacteria</taxon>
        <taxon>Moraxellales</taxon>
        <taxon>Moraxellaceae</taxon>
        <taxon>Acinetobacter</taxon>
    </lineage>
</organism>
<dbReference type="SMART" id="SM00671">
    <property type="entry name" value="SEL1"/>
    <property type="match status" value="3"/>
</dbReference>
<dbReference type="PANTHER" id="PTHR11102:SF160">
    <property type="entry name" value="ERAD-ASSOCIATED E3 UBIQUITIN-PROTEIN LIGASE COMPONENT HRD3"/>
    <property type="match status" value="1"/>
</dbReference>
<dbReference type="InterPro" id="IPR011990">
    <property type="entry name" value="TPR-like_helical_dom_sf"/>
</dbReference>
<evidence type="ECO:0000313" key="3">
    <source>
        <dbReference type="Proteomes" id="UP000292110"/>
    </source>
</evidence>
<dbReference type="AlphaFoldDB" id="A0A4Q6XA03"/>
<keyword evidence="1" id="KW-0732">Signal</keyword>
<dbReference type="Proteomes" id="UP000292110">
    <property type="component" value="Unassembled WGS sequence"/>
</dbReference>
<feature type="signal peptide" evidence="1">
    <location>
        <begin position="1"/>
        <end position="19"/>
    </location>
</feature>
<evidence type="ECO:0000313" key="2">
    <source>
        <dbReference type="EMBL" id="RZF52079.1"/>
    </source>
</evidence>
<dbReference type="Gene3D" id="1.25.40.10">
    <property type="entry name" value="Tetratricopeptide repeat domain"/>
    <property type="match status" value="1"/>
</dbReference>
<comment type="caution">
    <text evidence="2">The sequence shown here is derived from an EMBL/GenBank/DDBJ whole genome shotgun (WGS) entry which is preliminary data.</text>
</comment>
<gene>
    <name evidence="2" type="ORF">EXE30_09445</name>
</gene>
<dbReference type="EMBL" id="SGIM01000007">
    <property type="protein sequence ID" value="RZF52079.1"/>
    <property type="molecule type" value="Genomic_DNA"/>
</dbReference>
<dbReference type="RefSeq" id="WP_130162165.1">
    <property type="nucleotide sequence ID" value="NZ_SGIM01000007.1"/>
</dbReference>
<accession>A0A4Q6XA03</accession>
<reference evidence="2 3" key="1">
    <citation type="submission" date="2019-02" db="EMBL/GenBank/DDBJ databases">
        <title>The draft genome of Acinetobacter halotolerans strain JCM 31009.</title>
        <authorList>
            <person name="Qin J."/>
            <person name="Feng Y."/>
            <person name="Nemec A."/>
            <person name="Zong Z."/>
        </authorList>
    </citation>
    <scope>NUCLEOTIDE SEQUENCE [LARGE SCALE GENOMIC DNA]</scope>
    <source>
        <strain evidence="2 3">JCM 31009</strain>
    </source>
</reference>
<dbReference type="Pfam" id="PF08238">
    <property type="entry name" value="Sel1"/>
    <property type="match status" value="3"/>
</dbReference>
<dbReference type="InterPro" id="IPR006597">
    <property type="entry name" value="Sel1-like"/>
</dbReference>
<sequence length="267" mass="29378">MKKLLIASLIIVASHSTLAADSKAAAKTDVFAKATQLYEAKNYPAAFAEMQRLAESGNAQAIYNLGYMTQNGQGTNKDEKKALQYYQDASNKGYGKASFTLAQLYRHGGLGITPNTPKFKEYLDRASKQGSEEAIVEIATLLFAQGKPETDQIAIRQLRPLIQKNYYPAMHIRAVYDLGQGVKNKNPVTRQQAIRTIQSLAEKGYAPSLMALGNMLANGDILQQNLPEAKKIFTELARQDIPQAKESLAKVEQIIKAKEQQAKASKP</sequence>
<feature type="chain" id="PRO_5020784597" evidence="1">
    <location>
        <begin position="20"/>
        <end position="267"/>
    </location>
</feature>
<proteinExistence type="predicted"/>
<evidence type="ECO:0000256" key="1">
    <source>
        <dbReference type="SAM" id="SignalP"/>
    </source>
</evidence>
<dbReference type="PANTHER" id="PTHR11102">
    <property type="entry name" value="SEL-1-LIKE PROTEIN"/>
    <property type="match status" value="1"/>
</dbReference>